<accession>A8XM63</accession>
<dbReference type="RefSeq" id="XP_002645413.1">
    <property type="nucleotide sequence ID" value="XM_002645367.1"/>
</dbReference>
<dbReference type="CDD" id="cd14686">
    <property type="entry name" value="bZIP"/>
    <property type="match status" value="1"/>
</dbReference>
<dbReference type="HOGENOM" id="CLU_280089_0_0_1"/>
<dbReference type="AlphaFoldDB" id="A8XM63"/>
<dbReference type="KEGG" id="cbr:CBG_15515"/>
<protein>
    <submittedName>
        <fullName evidence="4">Protein CBG15515</fullName>
    </submittedName>
</protein>
<name>A8XM63_CAEBR</name>
<sequence length="1123" mass="127057">MSKVDVIENDDSNKIKSENDSWASDTDTVATEQSTISVKKQKALKARKSKSKKKGCKTQKSSRINIRIHNNQQSITMPRKVGRPPKKLPSIQTMKSKLAKFDANCERNPNNRNLKEFLKVIGASKTGRRGRKTKAEMQELENSNQVVENRRMGNACASRKYLLMKKQRKETQDKEIRKLEKQNDKLKKTNGRIQSKLTVSIAVQLKSISDKVTEEHKDEYADLKKEVDELEEAFSTATKHGKCRIKLNKSLKSNDFKILKLKMEMKKGQKLQVYLKSVLDQQNQMNARNQNIPPLAVYNIPAAPAAIAPPVRDDDEEEVEKEEDDEEMNEDEKDEDEVVVVNVRTTRASAKAAAAEITPPAIMSANDADEEMDEDKEDEAVEIEEDEEVVVNVRTTRSSAKAATAAMTPPAIVSNDDKDEDIEEDEDMDEDLDENERGDDEKVEEDKDVAVSVRTTRSSAKAAAVAITPRAIMKDDDSDEEVEEDEDVVDNIRTTRSSTSAAAATITHFGRDDDEVQDVEEDQEVDVNAYVRATRSRFRNNTGSQLPSTSQTSQANNTDRYITPRLSDLNKIIENMSKNVRMVDWDENKVFVKAEKDRQNKVHQDPALEDYEVPLPKTPEDMNFREQAEKILAVRQGKNMNTGKVNLMRLQNRGSAIVAKTKKRVQLSANVTGNQSDVIPVYCDVAKSVKEATVPQTFAFKYSDRNVGNSLGLDEHFKKDVHMIKCDCHHQLPVVNCWENPNCPCYRMNINLRTAVRNTNIWEAEDSETEKEAYNVDLEFIQWLLQATFGPVAVHSTTFYDAVGLACSEECGCQGCCTNNVTMWLDKKIHSFVLERKDLNLGMQLATNNYIPAHTVISELTGEVVEQGNSDKPYSYSLNHGIDYGKVFGEELSKIVRRCSAHLKKLMEDTFEKFWDVDTKSVGNVARMMNHCCEPNVELIRIFQKGLSPSNLKLVAVTSKPVFPGEELTLDYGDGYKLDSGDLLVDVCRCGTLSCKSSPKMKLTVAQIHIGDLVKRIESLTRIPPVFQQYRFRNEDHPFVAHPIQDIKLGEEIIVMHSDLEWWELYKQSADIALQPSSERLWKARQAESPLLFSRHQRNILLQIVGTDQCGTTGPVYRAEQIP</sequence>
<dbReference type="STRING" id="6238.A8XM63"/>
<dbReference type="SMART" id="SM00317">
    <property type="entry name" value="SET"/>
    <property type="match status" value="1"/>
</dbReference>
<evidence type="ECO:0000256" key="2">
    <source>
        <dbReference type="SAM" id="MobiDB-lite"/>
    </source>
</evidence>
<keyword evidence="1" id="KW-0175">Coiled coil</keyword>
<dbReference type="GO" id="GO:0000785">
    <property type="term" value="C:chromatin"/>
    <property type="evidence" value="ECO:0000318"/>
    <property type="project" value="GO_Central"/>
</dbReference>
<feature type="region of interest" description="Disordered" evidence="2">
    <location>
        <begin position="1"/>
        <end position="62"/>
    </location>
</feature>
<dbReference type="InParanoid" id="A8XM63"/>
<dbReference type="CTD" id="8587412"/>
<gene>
    <name evidence="4 6" type="ORF">CBG15515</name>
    <name evidence="4" type="ORF">CBG_15515</name>
</gene>
<dbReference type="GO" id="GO:0140938">
    <property type="term" value="F:histone H3 methyltransferase activity"/>
    <property type="evidence" value="ECO:0000318"/>
    <property type="project" value="GO_Central"/>
</dbReference>
<dbReference type="eggNOG" id="KOG1082">
    <property type="taxonomic scope" value="Eukaryota"/>
</dbReference>
<reference evidence="4 5" key="1">
    <citation type="journal article" date="2003" name="PLoS Biol.">
        <title>The genome sequence of Caenorhabditis briggsae: a platform for comparative genomics.</title>
        <authorList>
            <person name="Stein L.D."/>
            <person name="Bao Z."/>
            <person name="Blasiar D."/>
            <person name="Blumenthal T."/>
            <person name="Brent M.R."/>
            <person name="Chen N."/>
            <person name="Chinwalla A."/>
            <person name="Clarke L."/>
            <person name="Clee C."/>
            <person name="Coghlan A."/>
            <person name="Coulson A."/>
            <person name="D'Eustachio P."/>
            <person name="Fitch D.H."/>
            <person name="Fulton L.A."/>
            <person name="Fulton R.E."/>
            <person name="Griffiths-Jones S."/>
            <person name="Harris T.W."/>
            <person name="Hillier L.W."/>
            <person name="Kamath R."/>
            <person name="Kuwabara P.E."/>
            <person name="Mardis E.R."/>
            <person name="Marra M.A."/>
            <person name="Miner T.L."/>
            <person name="Minx P."/>
            <person name="Mullikin J.C."/>
            <person name="Plumb R.W."/>
            <person name="Rogers J."/>
            <person name="Schein J.E."/>
            <person name="Sohrmann M."/>
            <person name="Spieth J."/>
            <person name="Stajich J.E."/>
            <person name="Wei C."/>
            <person name="Willey D."/>
            <person name="Wilson R.K."/>
            <person name="Durbin R."/>
            <person name="Waterston R.H."/>
        </authorList>
    </citation>
    <scope>NUCLEOTIDE SEQUENCE [LARGE SCALE GENOMIC DNA]</scope>
    <source>
        <strain evidence="4 5">AF16</strain>
    </source>
</reference>
<organism evidence="4 5">
    <name type="scientific">Caenorhabditis briggsae</name>
    <dbReference type="NCBI Taxonomy" id="6238"/>
    <lineage>
        <taxon>Eukaryota</taxon>
        <taxon>Metazoa</taxon>
        <taxon>Ecdysozoa</taxon>
        <taxon>Nematoda</taxon>
        <taxon>Chromadorea</taxon>
        <taxon>Rhabditida</taxon>
        <taxon>Rhabditina</taxon>
        <taxon>Rhabditomorpha</taxon>
        <taxon>Rhabditoidea</taxon>
        <taxon>Rhabditidae</taxon>
        <taxon>Peloderinae</taxon>
        <taxon>Caenorhabditis</taxon>
    </lineage>
</organism>
<feature type="compositionally biased region" description="Polar residues" evidence="2">
    <location>
        <begin position="539"/>
        <end position="560"/>
    </location>
</feature>
<evidence type="ECO:0000313" key="4">
    <source>
        <dbReference type="EMBL" id="CAP33738.1"/>
    </source>
</evidence>
<feature type="compositionally biased region" description="Acidic residues" evidence="2">
    <location>
        <begin position="417"/>
        <end position="443"/>
    </location>
</feature>
<evidence type="ECO:0000259" key="3">
    <source>
        <dbReference type="PROSITE" id="PS50280"/>
    </source>
</evidence>
<evidence type="ECO:0000256" key="1">
    <source>
        <dbReference type="SAM" id="Coils"/>
    </source>
</evidence>
<dbReference type="Proteomes" id="UP000008549">
    <property type="component" value="Unassembled WGS sequence"/>
</dbReference>
<feature type="compositionally biased region" description="Basic residues" evidence="2">
    <location>
        <begin position="39"/>
        <end position="57"/>
    </location>
</feature>
<dbReference type="InterPro" id="IPR053105">
    <property type="entry name" value="Class_V-like_SAM-MTase"/>
</dbReference>
<dbReference type="WormBase" id="CBG15515">
    <property type="protein sequence ID" value="CBP44222"/>
    <property type="gene ID" value="WBGene00035746"/>
</dbReference>
<feature type="region of interest" description="Disordered" evidence="2">
    <location>
        <begin position="536"/>
        <end position="562"/>
    </location>
</feature>
<dbReference type="Gene3D" id="2.170.270.10">
    <property type="entry name" value="SET domain"/>
    <property type="match status" value="1"/>
</dbReference>
<feature type="compositionally biased region" description="Polar residues" evidence="2">
    <location>
        <begin position="20"/>
        <end position="36"/>
    </location>
</feature>
<dbReference type="InterPro" id="IPR046341">
    <property type="entry name" value="SET_dom_sf"/>
</dbReference>
<feature type="compositionally biased region" description="Acidic residues" evidence="2">
    <location>
        <begin position="367"/>
        <end position="389"/>
    </location>
</feature>
<dbReference type="SUPFAM" id="SSF82199">
    <property type="entry name" value="SET domain"/>
    <property type="match status" value="1"/>
</dbReference>
<dbReference type="PANTHER" id="PTHR47250">
    <property type="entry name" value="HISTONE-LYSINE N-METHYLTRANSFERASE SET-6"/>
    <property type="match status" value="1"/>
</dbReference>
<dbReference type="PANTHER" id="PTHR47250:SF2">
    <property type="entry name" value="SET DOMAIN-CONTAINING PROTEIN"/>
    <property type="match status" value="1"/>
</dbReference>
<feature type="region of interest" description="Disordered" evidence="2">
    <location>
        <begin position="307"/>
        <end position="458"/>
    </location>
</feature>
<evidence type="ECO:0000313" key="5">
    <source>
        <dbReference type="Proteomes" id="UP000008549"/>
    </source>
</evidence>
<dbReference type="EMBL" id="HE601046">
    <property type="protein sequence ID" value="CAP33738.1"/>
    <property type="molecule type" value="Genomic_DNA"/>
</dbReference>
<dbReference type="Pfam" id="PF00856">
    <property type="entry name" value="SET"/>
    <property type="match status" value="1"/>
</dbReference>
<dbReference type="InterPro" id="IPR001214">
    <property type="entry name" value="SET_dom"/>
</dbReference>
<feature type="compositionally biased region" description="Low complexity" evidence="2">
    <location>
        <begin position="339"/>
        <end position="355"/>
    </location>
</feature>
<proteinExistence type="predicted"/>
<feature type="compositionally biased region" description="Low complexity" evidence="2">
    <location>
        <begin position="390"/>
        <end position="411"/>
    </location>
</feature>
<reference evidence="4 5" key="2">
    <citation type="journal article" date="2011" name="PLoS Genet.">
        <title>Caenorhabditis briggsae recombinant inbred line genotypes reveal inter-strain incompatibility and the evolution of recombination.</title>
        <authorList>
            <person name="Ross J.A."/>
            <person name="Koboldt D.C."/>
            <person name="Staisch J.E."/>
            <person name="Chamberlin H.M."/>
            <person name="Gupta B.P."/>
            <person name="Miller R.D."/>
            <person name="Baird S.E."/>
            <person name="Haag E.S."/>
        </authorList>
    </citation>
    <scope>NUCLEOTIDE SEQUENCE [LARGE SCALE GENOMIC DNA]</scope>
    <source>
        <strain evidence="4 5">AF16</strain>
    </source>
</reference>
<feature type="domain" description="SET" evidence="3">
    <location>
        <begin position="827"/>
        <end position="973"/>
    </location>
</feature>
<evidence type="ECO:0000313" key="6">
    <source>
        <dbReference type="WormBase" id="CBG15515"/>
    </source>
</evidence>
<dbReference type="PROSITE" id="PS50280">
    <property type="entry name" value="SET"/>
    <property type="match status" value="1"/>
</dbReference>
<feature type="coiled-coil region" evidence="1">
    <location>
        <begin position="130"/>
        <end position="240"/>
    </location>
</feature>
<feature type="compositionally biased region" description="Acidic residues" evidence="2">
    <location>
        <begin position="313"/>
        <end position="338"/>
    </location>
</feature>
<dbReference type="GeneID" id="8587412"/>
<keyword evidence="5" id="KW-1185">Reference proteome</keyword>